<reference evidence="3" key="1">
    <citation type="submission" date="2016-11" db="EMBL/GenBank/DDBJ databases">
        <authorList>
            <person name="Varghese N."/>
            <person name="Submissions S."/>
        </authorList>
    </citation>
    <scope>NUCLEOTIDE SEQUENCE [LARGE SCALE GENOMIC DNA]</scope>
    <source>
        <strain evidence="3">DSM 26898</strain>
    </source>
</reference>
<organism evidence="2 3">
    <name type="scientific">Chryseobacterium takakiae</name>
    <dbReference type="NCBI Taxonomy" id="1302685"/>
    <lineage>
        <taxon>Bacteria</taxon>
        <taxon>Pseudomonadati</taxon>
        <taxon>Bacteroidota</taxon>
        <taxon>Flavobacteriia</taxon>
        <taxon>Flavobacteriales</taxon>
        <taxon>Weeksellaceae</taxon>
        <taxon>Chryseobacterium group</taxon>
        <taxon>Chryseobacterium</taxon>
    </lineage>
</organism>
<proteinExistence type="predicted"/>
<dbReference type="AlphaFoldDB" id="A0A1M4SZ24"/>
<dbReference type="Proteomes" id="UP000184236">
    <property type="component" value="Unassembled WGS sequence"/>
</dbReference>
<dbReference type="NCBIfam" id="TIGR02284">
    <property type="entry name" value="PA2169 family four-helix-bundle protein"/>
    <property type="match status" value="1"/>
</dbReference>
<evidence type="ECO:0000313" key="2">
    <source>
        <dbReference type="EMBL" id="SHE37413.1"/>
    </source>
</evidence>
<dbReference type="Pfam" id="PF09537">
    <property type="entry name" value="DUF2383"/>
    <property type="match status" value="1"/>
</dbReference>
<feature type="domain" description="DUF2383" evidence="1">
    <location>
        <begin position="7"/>
        <end position="117"/>
    </location>
</feature>
<accession>A0A1M4SZ24</accession>
<dbReference type="InterPro" id="IPR011971">
    <property type="entry name" value="CHP02284"/>
</dbReference>
<dbReference type="InterPro" id="IPR019052">
    <property type="entry name" value="DUF2383"/>
</dbReference>
<gene>
    <name evidence="2" type="ORF">SAMN05444408_101120</name>
</gene>
<sequence>MNNKEEASVLNDLLHITNDRIEGFAKVEGKVWENYPDVKPEYAKLNSLSKVMKNELINLIQEDGEEADDSASVAGALHRTWIDIKNSFTLGNKEESTIGNVIFGEKAAIDAYQNAIDSGKLSQKSLDIVSEHLKHIKDSYHQFSKMSEYKNK</sequence>
<protein>
    <recommendedName>
        <fullName evidence="1">DUF2383 domain-containing protein</fullName>
    </recommendedName>
</protein>
<dbReference type="Gene3D" id="1.20.1260.10">
    <property type="match status" value="1"/>
</dbReference>
<name>A0A1M4SZ24_9FLAO</name>
<dbReference type="EMBL" id="FQVO01000001">
    <property type="protein sequence ID" value="SHE37413.1"/>
    <property type="molecule type" value="Genomic_DNA"/>
</dbReference>
<dbReference type="STRING" id="1302685.SAMN05444408_101120"/>
<evidence type="ECO:0000259" key="1">
    <source>
        <dbReference type="Pfam" id="PF09537"/>
    </source>
</evidence>
<dbReference type="RefSeq" id="WP_072882604.1">
    <property type="nucleotide sequence ID" value="NZ_FQVO01000001.1"/>
</dbReference>
<dbReference type="OrthoDB" id="282393at2"/>
<evidence type="ECO:0000313" key="3">
    <source>
        <dbReference type="Proteomes" id="UP000184236"/>
    </source>
</evidence>
<dbReference type="InterPro" id="IPR012347">
    <property type="entry name" value="Ferritin-like"/>
</dbReference>
<keyword evidence="3" id="KW-1185">Reference proteome</keyword>